<dbReference type="InterPro" id="IPR007811">
    <property type="entry name" value="RPC4"/>
</dbReference>
<name>A0A098VWS0_9MICR</name>
<dbReference type="AlphaFoldDB" id="A0A098VWS0"/>
<feature type="compositionally biased region" description="Low complexity" evidence="5">
    <location>
        <begin position="38"/>
        <end position="50"/>
    </location>
</feature>
<protein>
    <submittedName>
        <fullName evidence="6">Uncharacterized protein</fullName>
    </submittedName>
</protein>
<keyword evidence="4" id="KW-0539">Nucleus</keyword>
<evidence type="ECO:0000256" key="2">
    <source>
        <dbReference type="ARBA" id="ARBA00022478"/>
    </source>
</evidence>
<dbReference type="HOGENOM" id="CLU_1050987_0_0_1"/>
<dbReference type="GO" id="GO:0003677">
    <property type="term" value="F:DNA binding"/>
    <property type="evidence" value="ECO:0007669"/>
    <property type="project" value="InterPro"/>
</dbReference>
<sequence length="284" mass="30475">MSPTPPSDRKSVTLGGVQKTRFSPVIPQGRQKAEADIAASPLSSSSSSKLAAEKMQRKNNSNAGRPKKDTKARSSPADEAPISGPFSLGPSAISRAQSRIPAGGALNYGLSSATSMSIKEENKESSSELAELQHLNAASKIEERNTPSLSLPQDSLFLLQLPSLVPCIEPWFLAQRLAAVKMTTPAQLHPGFEDIEKSAYSALLKQPSIDGKIGKVQIHRSGKLTLSIGPMSYRMEEGIQTSYLETLAVINSTKNQIVDLGPVARRLIVYPCIDSILEGRANKL</sequence>
<keyword evidence="2" id="KW-0240">DNA-directed RNA polymerase</keyword>
<reference evidence="6 7" key="1">
    <citation type="submission" date="2014-04" db="EMBL/GenBank/DDBJ databases">
        <title>A new species of microsporidia sheds light on the evolution of extreme parasitism.</title>
        <authorList>
            <person name="Haag K.L."/>
            <person name="James T.Y."/>
            <person name="Larsson R."/>
            <person name="Schaer T.M."/>
            <person name="Refardt D."/>
            <person name="Pombert J.-F."/>
            <person name="Ebert D."/>
        </authorList>
    </citation>
    <scope>NUCLEOTIDE SEQUENCE [LARGE SCALE GENOMIC DNA]</scope>
    <source>
        <strain evidence="6 7">UGP3</strain>
        <tissue evidence="6">Spores</tissue>
    </source>
</reference>
<dbReference type="VEuPathDB" id="MicrosporidiaDB:DI09_1p560"/>
<organism evidence="6 7">
    <name type="scientific">Mitosporidium daphniae</name>
    <dbReference type="NCBI Taxonomy" id="1485682"/>
    <lineage>
        <taxon>Eukaryota</taxon>
        <taxon>Fungi</taxon>
        <taxon>Fungi incertae sedis</taxon>
        <taxon>Microsporidia</taxon>
        <taxon>Mitosporidium</taxon>
    </lineage>
</organism>
<dbReference type="OrthoDB" id="5836119at2759"/>
<evidence type="ECO:0000256" key="1">
    <source>
        <dbReference type="ARBA" id="ARBA00004123"/>
    </source>
</evidence>
<dbReference type="EMBL" id="JMKJ01000111">
    <property type="protein sequence ID" value="KGG52206.1"/>
    <property type="molecule type" value="Genomic_DNA"/>
</dbReference>
<dbReference type="Proteomes" id="UP000029725">
    <property type="component" value="Unassembled WGS sequence"/>
</dbReference>
<evidence type="ECO:0000256" key="5">
    <source>
        <dbReference type="SAM" id="MobiDB-lite"/>
    </source>
</evidence>
<dbReference type="Pfam" id="PF05132">
    <property type="entry name" value="RNA_pol_Rpc4"/>
    <property type="match status" value="1"/>
</dbReference>
<comment type="caution">
    <text evidence="6">The sequence shown here is derived from an EMBL/GenBank/DDBJ whole genome shotgun (WGS) entry which is preliminary data.</text>
</comment>
<keyword evidence="3" id="KW-0804">Transcription</keyword>
<evidence type="ECO:0000256" key="4">
    <source>
        <dbReference type="ARBA" id="ARBA00023242"/>
    </source>
</evidence>
<evidence type="ECO:0000256" key="3">
    <source>
        <dbReference type="ARBA" id="ARBA00023163"/>
    </source>
</evidence>
<evidence type="ECO:0000313" key="7">
    <source>
        <dbReference type="Proteomes" id="UP000029725"/>
    </source>
</evidence>
<feature type="region of interest" description="Disordered" evidence="5">
    <location>
        <begin position="1"/>
        <end position="92"/>
    </location>
</feature>
<dbReference type="RefSeq" id="XP_013238633.1">
    <property type="nucleotide sequence ID" value="XM_013383179.1"/>
</dbReference>
<keyword evidence="7" id="KW-1185">Reference proteome</keyword>
<proteinExistence type="predicted"/>
<dbReference type="PANTHER" id="PTHR13408">
    <property type="entry name" value="DNA-DIRECTED RNA POLYMERASE III"/>
    <property type="match status" value="1"/>
</dbReference>
<gene>
    <name evidence="6" type="ORF">DI09_1p560</name>
</gene>
<dbReference type="GO" id="GO:0005666">
    <property type="term" value="C:RNA polymerase III complex"/>
    <property type="evidence" value="ECO:0007669"/>
    <property type="project" value="InterPro"/>
</dbReference>
<dbReference type="GO" id="GO:0042797">
    <property type="term" value="P:tRNA transcription by RNA polymerase III"/>
    <property type="evidence" value="ECO:0007669"/>
    <property type="project" value="TreeGrafter"/>
</dbReference>
<accession>A0A098VWS0</accession>
<comment type="subcellular location">
    <subcellularLocation>
        <location evidence="1">Nucleus</location>
    </subcellularLocation>
</comment>
<dbReference type="PANTHER" id="PTHR13408:SF0">
    <property type="entry name" value="DNA-DIRECTED RNA POLYMERASE III SUBUNIT RPC4"/>
    <property type="match status" value="1"/>
</dbReference>
<dbReference type="GeneID" id="25258947"/>
<evidence type="ECO:0000313" key="6">
    <source>
        <dbReference type="EMBL" id="KGG52206.1"/>
    </source>
</evidence>